<feature type="transmembrane region" description="Helical" evidence="10">
    <location>
        <begin position="246"/>
        <end position="266"/>
    </location>
</feature>
<feature type="chain" id="PRO_5043103064" description="Transmembrane 9 superfamily member" evidence="10">
    <location>
        <begin position="24"/>
        <end position="607"/>
    </location>
</feature>
<evidence type="ECO:0000256" key="9">
    <source>
        <dbReference type="ARBA" id="ARBA00023136"/>
    </source>
</evidence>
<evidence type="ECO:0000256" key="7">
    <source>
        <dbReference type="ARBA" id="ARBA00022989"/>
    </source>
</evidence>
<comment type="similarity">
    <text evidence="3 10">Belongs to the nonaspanin (TM9SF) (TC 9.A.2) family.</text>
</comment>
<keyword evidence="7 10" id="KW-1133">Transmembrane helix</keyword>
<sequence length="607" mass="69783">MALRVRTSFLVLILVALPALVYAIQTMRYAPFMEVIKRDGEYKEGDYIPLFVGKAYPNEVDDPCEAYSYFDLPFCPPGDPIPNRKKSFEEVIAGDCYVNTGYELRFMTETKKRPLCEKILTREEVAKVKEAIENKTVYGMYFDNIRFKMQVGERSSTSYDPMHYIFNHLDFHILYLENKVKYIYVMDDYDIAEDISKDKEIYVNFTYSVSWEDFEYKELYLDQQISILSSVSDSSEHVGGDGPMPYATNIVICAWLLLLCIVIVTYHRKYFTRRNAFQAEMMTKATGLVLPSRIHGYRCRCPPYSTLLGAILGVGTQLFIIICILFVFAVYTGRRYPCNHESLYTWIITSYVLTSLVSGYKAASFHSSFTRSRWRECVLQTGVLYFVPVVITGLAIITLKAITIGVSLPHKWYNYLWKIISLPLSFGILTLGGILGQSSLRESEITCSTIHFQSEIRNQAWYMKTPAHMFFGGLLPFCMIFFMMNDIYASLYSLKVCGAFSTMFTAFLVVIILTVSVGMGCTHYQLSKQDNQWWWRSVFRGGSIAIFMFAYGLYFYARASARISMNLLQFLGYNACIFYAVFLILGTIGFYASSIISKRVHRGLKEL</sequence>
<comment type="subcellular location">
    <subcellularLocation>
        <location evidence="1">Endosome membrane</location>
        <topology evidence="1">Multi-pass membrane protein</topology>
    </subcellularLocation>
    <subcellularLocation>
        <location evidence="2">Golgi apparatus membrane</location>
        <topology evidence="2">Multi-pass membrane protein</topology>
    </subcellularLocation>
</comment>
<evidence type="ECO:0000256" key="4">
    <source>
        <dbReference type="ARBA" id="ARBA00022692"/>
    </source>
</evidence>
<dbReference type="GO" id="GO:0000139">
    <property type="term" value="C:Golgi membrane"/>
    <property type="evidence" value="ECO:0007669"/>
    <property type="project" value="UniProtKB-SubCell"/>
</dbReference>
<evidence type="ECO:0000256" key="2">
    <source>
        <dbReference type="ARBA" id="ARBA00004653"/>
    </source>
</evidence>
<keyword evidence="8" id="KW-0333">Golgi apparatus</keyword>
<feature type="signal peptide" evidence="10">
    <location>
        <begin position="1"/>
        <end position="23"/>
    </location>
</feature>
<feature type="transmembrane region" description="Helical" evidence="10">
    <location>
        <begin position="343"/>
        <end position="363"/>
    </location>
</feature>
<keyword evidence="12" id="KW-1185">Reference proteome</keyword>
<keyword evidence="5 10" id="KW-0732">Signal</keyword>
<feature type="transmembrane region" description="Helical" evidence="10">
    <location>
        <begin position="577"/>
        <end position="596"/>
    </location>
</feature>
<dbReference type="AlphaFoldDB" id="A0AAW2BKV1"/>
<comment type="caution">
    <text evidence="11">The sequence shown here is derived from an EMBL/GenBank/DDBJ whole genome shotgun (WGS) entry which is preliminary data.</text>
</comment>
<reference evidence="11 12" key="1">
    <citation type="submission" date="2024-01" db="EMBL/GenBank/DDBJ databases">
        <title>A telomere-to-telomere, gap-free genome of sweet tea (Lithocarpus litseifolius).</title>
        <authorList>
            <person name="Zhou J."/>
        </authorList>
    </citation>
    <scope>NUCLEOTIDE SEQUENCE [LARGE SCALE GENOMIC DNA]</scope>
    <source>
        <strain evidence="11">Zhou-2022a</strain>
        <tissue evidence="11">Leaf</tissue>
    </source>
</reference>
<evidence type="ECO:0000313" key="11">
    <source>
        <dbReference type="EMBL" id="KAK9985802.1"/>
    </source>
</evidence>
<dbReference type="GO" id="GO:0010008">
    <property type="term" value="C:endosome membrane"/>
    <property type="evidence" value="ECO:0007669"/>
    <property type="project" value="UniProtKB-SubCell"/>
</dbReference>
<evidence type="ECO:0000256" key="1">
    <source>
        <dbReference type="ARBA" id="ARBA00004337"/>
    </source>
</evidence>
<feature type="transmembrane region" description="Helical" evidence="10">
    <location>
        <begin position="467"/>
        <end position="484"/>
    </location>
</feature>
<evidence type="ECO:0000256" key="8">
    <source>
        <dbReference type="ARBA" id="ARBA00023034"/>
    </source>
</evidence>
<dbReference type="EMBL" id="JAZDWU010000011">
    <property type="protein sequence ID" value="KAK9985802.1"/>
    <property type="molecule type" value="Genomic_DNA"/>
</dbReference>
<dbReference type="PANTHER" id="PTHR10766:SF119">
    <property type="entry name" value="TRANSMEMBRANE 9 SUPERFAMILY MEMBER 5"/>
    <property type="match status" value="1"/>
</dbReference>
<evidence type="ECO:0000256" key="5">
    <source>
        <dbReference type="ARBA" id="ARBA00022729"/>
    </source>
</evidence>
<dbReference type="PANTHER" id="PTHR10766">
    <property type="entry name" value="TRANSMEMBRANE 9 SUPERFAMILY PROTEIN"/>
    <property type="match status" value="1"/>
</dbReference>
<organism evidence="11 12">
    <name type="scientific">Lithocarpus litseifolius</name>
    <dbReference type="NCBI Taxonomy" id="425828"/>
    <lineage>
        <taxon>Eukaryota</taxon>
        <taxon>Viridiplantae</taxon>
        <taxon>Streptophyta</taxon>
        <taxon>Embryophyta</taxon>
        <taxon>Tracheophyta</taxon>
        <taxon>Spermatophyta</taxon>
        <taxon>Magnoliopsida</taxon>
        <taxon>eudicotyledons</taxon>
        <taxon>Gunneridae</taxon>
        <taxon>Pentapetalae</taxon>
        <taxon>rosids</taxon>
        <taxon>fabids</taxon>
        <taxon>Fagales</taxon>
        <taxon>Fagaceae</taxon>
        <taxon>Lithocarpus</taxon>
    </lineage>
</organism>
<proteinExistence type="inferred from homology"/>
<feature type="transmembrane region" description="Helical" evidence="10">
    <location>
        <begin position="538"/>
        <end position="557"/>
    </location>
</feature>
<dbReference type="Pfam" id="PF02990">
    <property type="entry name" value="EMP70"/>
    <property type="match status" value="1"/>
</dbReference>
<keyword evidence="6" id="KW-0967">Endosome</keyword>
<feature type="transmembrane region" description="Helical" evidence="10">
    <location>
        <begin position="307"/>
        <end position="331"/>
    </location>
</feature>
<gene>
    <name evidence="11" type="ORF">SO802_030753</name>
</gene>
<feature type="transmembrane region" description="Helical" evidence="10">
    <location>
        <begin position="383"/>
        <end position="403"/>
    </location>
</feature>
<dbReference type="InterPro" id="IPR004240">
    <property type="entry name" value="EMP70"/>
</dbReference>
<evidence type="ECO:0000256" key="10">
    <source>
        <dbReference type="RuleBase" id="RU363079"/>
    </source>
</evidence>
<dbReference type="GO" id="GO:0072657">
    <property type="term" value="P:protein localization to membrane"/>
    <property type="evidence" value="ECO:0007669"/>
    <property type="project" value="TreeGrafter"/>
</dbReference>
<dbReference type="Proteomes" id="UP001459277">
    <property type="component" value="Unassembled WGS sequence"/>
</dbReference>
<evidence type="ECO:0000256" key="3">
    <source>
        <dbReference type="ARBA" id="ARBA00005227"/>
    </source>
</evidence>
<protein>
    <recommendedName>
        <fullName evidence="10">Transmembrane 9 superfamily member</fullName>
    </recommendedName>
</protein>
<evidence type="ECO:0000256" key="6">
    <source>
        <dbReference type="ARBA" id="ARBA00022753"/>
    </source>
</evidence>
<accession>A0AAW2BKV1</accession>
<name>A0AAW2BKV1_9ROSI</name>
<keyword evidence="9 10" id="KW-0472">Membrane</keyword>
<keyword evidence="4 10" id="KW-0812">Transmembrane</keyword>
<evidence type="ECO:0000313" key="12">
    <source>
        <dbReference type="Proteomes" id="UP001459277"/>
    </source>
</evidence>
<feature type="transmembrane region" description="Helical" evidence="10">
    <location>
        <begin position="415"/>
        <end position="435"/>
    </location>
</feature>
<feature type="transmembrane region" description="Helical" evidence="10">
    <location>
        <begin position="504"/>
        <end position="526"/>
    </location>
</feature>